<dbReference type="Gene3D" id="3.40.1830.10">
    <property type="entry name" value="Thermophilic metalloprotease (M29)"/>
    <property type="match status" value="1"/>
</dbReference>
<evidence type="ECO:0000256" key="9">
    <source>
        <dbReference type="ARBA" id="ARBA00023049"/>
    </source>
</evidence>
<dbReference type="EMBL" id="FOGF01000010">
    <property type="protein sequence ID" value="SEQ90534.1"/>
    <property type="molecule type" value="Genomic_DNA"/>
</dbReference>
<dbReference type="STRING" id="137733.SAMN05421767_11040"/>
<dbReference type="PANTHER" id="PTHR34448">
    <property type="entry name" value="AMINOPEPTIDASE"/>
    <property type="match status" value="1"/>
</dbReference>
<dbReference type="GO" id="GO:0046872">
    <property type="term" value="F:metal ion binding"/>
    <property type="evidence" value="ECO:0007669"/>
    <property type="project" value="UniProtKB-KW"/>
</dbReference>
<organism evidence="10 11">
    <name type="scientific">Granulicatella balaenopterae</name>
    <dbReference type="NCBI Taxonomy" id="137733"/>
    <lineage>
        <taxon>Bacteria</taxon>
        <taxon>Bacillati</taxon>
        <taxon>Bacillota</taxon>
        <taxon>Bacilli</taxon>
        <taxon>Lactobacillales</taxon>
        <taxon>Carnobacteriaceae</taxon>
        <taxon>Granulicatella</taxon>
    </lineage>
</organism>
<dbReference type="AlphaFoldDB" id="A0A1H9JUU6"/>
<dbReference type="InterPro" id="IPR052170">
    <property type="entry name" value="M29_Exopeptidase"/>
</dbReference>
<evidence type="ECO:0000256" key="2">
    <source>
        <dbReference type="ARBA" id="ARBA00001946"/>
    </source>
</evidence>
<evidence type="ECO:0000256" key="8">
    <source>
        <dbReference type="ARBA" id="ARBA00022801"/>
    </source>
</evidence>
<proteinExistence type="inferred from homology"/>
<keyword evidence="11" id="KW-1185">Reference proteome</keyword>
<protein>
    <submittedName>
        <fullName evidence="10">PepS aminopeptidase. Metallo peptidase. MEROPS family M29</fullName>
    </submittedName>
</protein>
<name>A0A1H9JUU6_9LACT</name>
<evidence type="ECO:0000313" key="11">
    <source>
        <dbReference type="Proteomes" id="UP000198556"/>
    </source>
</evidence>
<comment type="cofactor">
    <cofactor evidence="3">
        <name>Zn(2+)</name>
        <dbReference type="ChEBI" id="CHEBI:29105"/>
    </cofactor>
</comment>
<keyword evidence="8" id="KW-0378">Hydrolase</keyword>
<gene>
    <name evidence="10" type="ORF">SAMN05421767_11040</name>
</gene>
<keyword evidence="6" id="KW-0645">Protease</keyword>
<dbReference type="SUPFAM" id="SSF144052">
    <property type="entry name" value="Thermophilic metalloprotease-like"/>
    <property type="match status" value="1"/>
</dbReference>
<dbReference type="InterPro" id="IPR035097">
    <property type="entry name" value="M29_N-terminal"/>
</dbReference>
<dbReference type="OrthoDB" id="9803993at2"/>
<keyword evidence="9" id="KW-0482">Metalloprotease</keyword>
<dbReference type="PANTHER" id="PTHR34448:SF3">
    <property type="entry name" value="AMINOPEPTIDASE AMPS"/>
    <property type="match status" value="1"/>
</dbReference>
<evidence type="ECO:0000256" key="7">
    <source>
        <dbReference type="ARBA" id="ARBA00022723"/>
    </source>
</evidence>
<dbReference type="GO" id="GO:0008237">
    <property type="term" value="F:metallopeptidase activity"/>
    <property type="evidence" value="ECO:0007669"/>
    <property type="project" value="UniProtKB-KW"/>
</dbReference>
<dbReference type="PRINTS" id="PR00919">
    <property type="entry name" value="THERMOPTASE"/>
</dbReference>
<dbReference type="Proteomes" id="UP000198556">
    <property type="component" value="Unassembled WGS sequence"/>
</dbReference>
<dbReference type="Pfam" id="PF02073">
    <property type="entry name" value="Peptidase_M29"/>
    <property type="match status" value="1"/>
</dbReference>
<evidence type="ECO:0000256" key="1">
    <source>
        <dbReference type="ARBA" id="ARBA00001941"/>
    </source>
</evidence>
<evidence type="ECO:0000256" key="5">
    <source>
        <dbReference type="ARBA" id="ARBA00022438"/>
    </source>
</evidence>
<keyword evidence="5 10" id="KW-0031">Aminopeptidase</keyword>
<dbReference type="GO" id="GO:0006508">
    <property type="term" value="P:proteolysis"/>
    <property type="evidence" value="ECO:0007669"/>
    <property type="project" value="UniProtKB-KW"/>
</dbReference>
<sequence>MVLPNFEKNLEKYAKLLVSNGLNVQPGHTLVVTVDVDQAELARLIVKEAYALGAAEVMVQWTDDFCSRERLMNMSEERLMNVPEYKIQEMHYMLDNKASRLSVRSADPDALNGVDPTKISNVSRATSIAMKPMRTATQSNKVSWTVAAAAGTAWAKKVFPNAATDEEAVDLLWDQIFKTCRVYEEDPVAAWKAHEEKLDAKASILNKEQFVALHYTAPGTDMTLGMPKNHVWESAGSINAQGEHFIANMPTEEVFSAPDFRKAEGYVTSTKPLSLNGNIIEGIKATFKDGQIVDISAEKGDEVIKNLVADNMGARGLGEVALVPDPSPISQSGITFFNTLYDENASNHIAIGSAYATSVQGGADFETEEQLKEAGLNRSDVHVDFMIGSKNMDVDGIREDGSVVPIFRNGDWAI</sequence>
<comment type="cofactor">
    <cofactor evidence="2">
        <name>Mg(2+)</name>
        <dbReference type="ChEBI" id="CHEBI:18420"/>
    </cofactor>
</comment>
<evidence type="ECO:0000256" key="6">
    <source>
        <dbReference type="ARBA" id="ARBA00022670"/>
    </source>
</evidence>
<accession>A0A1H9JUU6</accession>
<comment type="cofactor">
    <cofactor evidence="1">
        <name>Co(2+)</name>
        <dbReference type="ChEBI" id="CHEBI:48828"/>
    </cofactor>
</comment>
<dbReference type="GO" id="GO:0004177">
    <property type="term" value="F:aminopeptidase activity"/>
    <property type="evidence" value="ECO:0007669"/>
    <property type="project" value="UniProtKB-KW"/>
</dbReference>
<evidence type="ECO:0000256" key="3">
    <source>
        <dbReference type="ARBA" id="ARBA00001947"/>
    </source>
</evidence>
<keyword evidence="7" id="KW-0479">Metal-binding</keyword>
<reference evidence="10 11" key="1">
    <citation type="submission" date="2016-10" db="EMBL/GenBank/DDBJ databases">
        <authorList>
            <person name="de Groot N.N."/>
        </authorList>
    </citation>
    <scope>NUCLEOTIDE SEQUENCE [LARGE SCALE GENOMIC DNA]</scope>
    <source>
        <strain evidence="10 11">DSM 15827</strain>
    </source>
</reference>
<dbReference type="RefSeq" id="WP_089746352.1">
    <property type="nucleotide sequence ID" value="NZ_FOGF01000010.1"/>
</dbReference>
<evidence type="ECO:0000256" key="4">
    <source>
        <dbReference type="ARBA" id="ARBA00008236"/>
    </source>
</evidence>
<dbReference type="InterPro" id="IPR000787">
    <property type="entry name" value="Peptidase_M29"/>
</dbReference>
<comment type="similarity">
    <text evidence="4">Belongs to the peptidase M29 family.</text>
</comment>
<evidence type="ECO:0000313" key="10">
    <source>
        <dbReference type="EMBL" id="SEQ90534.1"/>
    </source>
</evidence>